<dbReference type="RefSeq" id="WP_264511957.1">
    <property type="nucleotide sequence ID" value="NZ_JAPDDR010000002.1"/>
</dbReference>
<gene>
    <name evidence="2" type="ORF">OJ996_05345</name>
</gene>
<dbReference type="InterPro" id="IPR029032">
    <property type="entry name" value="AhpD-like"/>
</dbReference>
<reference evidence="2" key="1">
    <citation type="submission" date="2022-10" db="EMBL/GenBank/DDBJ databases">
        <title>Luteolibacter sp. GHJ8, whole genome shotgun sequencing project.</title>
        <authorList>
            <person name="Zhao G."/>
            <person name="Shen L."/>
        </authorList>
    </citation>
    <scope>NUCLEOTIDE SEQUENCE</scope>
    <source>
        <strain evidence="2">GHJ8</strain>
    </source>
</reference>
<comment type="caution">
    <text evidence="2">The sequence shown here is derived from an EMBL/GenBank/DDBJ whole genome shotgun (WGS) entry which is preliminary data.</text>
</comment>
<proteinExistence type="predicted"/>
<evidence type="ECO:0000313" key="2">
    <source>
        <dbReference type="EMBL" id="MCW1912984.1"/>
    </source>
</evidence>
<name>A0ABT3G075_9BACT</name>
<dbReference type="NCBIfam" id="TIGR00778">
    <property type="entry name" value="ahpD_dom"/>
    <property type="match status" value="1"/>
</dbReference>
<dbReference type="Proteomes" id="UP001165653">
    <property type="component" value="Unassembled WGS sequence"/>
</dbReference>
<dbReference type="PANTHER" id="PTHR34846:SF10">
    <property type="entry name" value="CYTOPLASMIC PROTEIN"/>
    <property type="match status" value="1"/>
</dbReference>
<dbReference type="Gene3D" id="1.20.1290.10">
    <property type="entry name" value="AhpD-like"/>
    <property type="match status" value="1"/>
</dbReference>
<accession>A0ABT3G075</accession>
<protein>
    <submittedName>
        <fullName evidence="2">Carboxymuconolactone decarboxylase family protein</fullName>
    </submittedName>
</protein>
<dbReference type="InterPro" id="IPR004675">
    <property type="entry name" value="AhpD_core"/>
</dbReference>
<evidence type="ECO:0000313" key="3">
    <source>
        <dbReference type="Proteomes" id="UP001165653"/>
    </source>
</evidence>
<dbReference type="Pfam" id="PF02627">
    <property type="entry name" value="CMD"/>
    <property type="match status" value="1"/>
</dbReference>
<feature type="domain" description="Carboxymuconolactone decarboxylase-like" evidence="1">
    <location>
        <begin position="18"/>
        <end position="100"/>
    </location>
</feature>
<dbReference type="InterPro" id="IPR003779">
    <property type="entry name" value="CMD-like"/>
</dbReference>
<organism evidence="2 3">
    <name type="scientific">Luteolibacter rhizosphaerae</name>
    <dbReference type="NCBI Taxonomy" id="2989719"/>
    <lineage>
        <taxon>Bacteria</taxon>
        <taxon>Pseudomonadati</taxon>
        <taxon>Verrucomicrobiota</taxon>
        <taxon>Verrucomicrobiia</taxon>
        <taxon>Verrucomicrobiales</taxon>
        <taxon>Verrucomicrobiaceae</taxon>
        <taxon>Luteolibacter</taxon>
    </lineage>
</organism>
<sequence length="155" mass="17145">MNQDSTLVGRIDPWKAAPEVFKAALALETAVKSFGIDPKILELIKLRASQINGCAHCINLHFNDAVKAGESPQRLNLLPVWREAPHLYTNSERAVLRWTESLTKLPGNHVSDEDYVEISSHFNEAEVARITLAIATINAWNRFGTAFLPTVPATA</sequence>
<dbReference type="PANTHER" id="PTHR34846">
    <property type="entry name" value="4-CARBOXYMUCONOLACTONE DECARBOXYLASE FAMILY PROTEIN (AFU_ORTHOLOGUE AFUA_6G11590)"/>
    <property type="match status" value="1"/>
</dbReference>
<dbReference type="EMBL" id="JAPDDR010000002">
    <property type="protein sequence ID" value="MCW1912984.1"/>
    <property type="molecule type" value="Genomic_DNA"/>
</dbReference>
<evidence type="ECO:0000259" key="1">
    <source>
        <dbReference type="Pfam" id="PF02627"/>
    </source>
</evidence>
<keyword evidence="3" id="KW-1185">Reference proteome</keyword>
<dbReference type="SUPFAM" id="SSF69118">
    <property type="entry name" value="AhpD-like"/>
    <property type="match status" value="1"/>
</dbReference>